<dbReference type="InterPro" id="IPR013762">
    <property type="entry name" value="Integrase-like_cat_sf"/>
</dbReference>
<dbReference type="EMBL" id="BMDJ01000002">
    <property type="protein sequence ID" value="GGI24374.1"/>
    <property type="molecule type" value="Genomic_DNA"/>
</dbReference>
<evidence type="ECO:0000256" key="1">
    <source>
        <dbReference type="ARBA" id="ARBA00023172"/>
    </source>
</evidence>
<sequence length="188" mass="22047">MVVEKIHRPRPEHKLPNVLSKEEIKLILEALTNIKHKTMLSLIYSCGLRRSELLHLKPTDIDSKRNLIFIKQSKGKKDRIVPLSLKILEMLREYYKLYHPKVWLFEGQKTENLYSEKSLQSVLKQALSKAKIIKPVTLHWLRHSYATHLLENGTDLRYIQELLGHNSSKTTEIYTHVSTKHSAYKKSI</sequence>
<keyword evidence="4" id="KW-1185">Reference proteome</keyword>
<feature type="domain" description="Tyr recombinase" evidence="2">
    <location>
        <begin position="14"/>
        <end position="187"/>
    </location>
</feature>
<dbReference type="PANTHER" id="PTHR30349">
    <property type="entry name" value="PHAGE INTEGRASE-RELATED"/>
    <property type="match status" value="1"/>
</dbReference>
<reference evidence="4" key="1">
    <citation type="journal article" date="2019" name="Int. J. Syst. Evol. Microbiol.">
        <title>The Global Catalogue of Microorganisms (GCM) 10K type strain sequencing project: providing services to taxonomists for standard genome sequencing and annotation.</title>
        <authorList>
            <consortium name="The Broad Institute Genomics Platform"/>
            <consortium name="The Broad Institute Genome Sequencing Center for Infectious Disease"/>
            <person name="Wu L."/>
            <person name="Ma J."/>
        </authorList>
    </citation>
    <scope>NUCLEOTIDE SEQUENCE [LARGE SCALE GENOMIC DNA]</scope>
    <source>
        <strain evidence="4">CCM 8939</strain>
    </source>
</reference>
<comment type="caution">
    <text evidence="3">The sequence shown here is derived from an EMBL/GenBank/DDBJ whole genome shotgun (WGS) entry which is preliminary data.</text>
</comment>
<gene>
    <name evidence="3" type="ORF">GCM10008119_12340</name>
</gene>
<keyword evidence="1" id="KW-0233">DNA recombination</keyword>
<accession>A0ABQ2BIR0</accession>
<name>A0ABQ2BIR0_9SPHI</name>
<dbReference type="InterPro" id="IPR050090">
    <property type="entry name" value="Tyrosine_recombinase_XerCD"/>
</dbReference>
<evidence type="ECO:0000259" key="2">
    <source>
        <dbReference type="PROSITE" id="PS51898"/>
    </source>
</evidence>
<evidence type="ECO:0000313" key="4">
    <source>
        <dbReference type="Proteomes" id="UP000645390"/>
    </source>
</evidence>
<dbReference type="Gene3D" id="1.10.443.10">
    <property type="entry name" value="Intergrase catalytic core"/>
    <property type="match status" value="1"/>
</dbReference>
<dbReference type="PROSITE" id="PS51898">
    <property type="entry name" value="TYR_RECOMBINASE"/>
    <property type="match status" value="1"/>
</dbReference>
<dbReference type="InterPro" id="IPR002104">
    <property type="entry name" value="Integrase_catalytic"/>
</dbReference>
<dbReference type="RefSeq" id="WP_229746646.1">
    <property type="nucleotide sequence ID" value="NZ_BMDJ01000002.1"/>
</dbReference>
<dbReference type="Proteomes" id="UP000645390">
    <property type="component" value="Unassembled WGS sequence"/>
</dbReference>
<protein>
    <recommendedName>
        <fullName evidence="2">Tyr recombinase domain-containing protein</fullName>
    </recommendedName>
</protein>
<dbReference type="PANTHER" id="PTHR30349:SF64">
    <property type="entry name" value="PROPHAGE INTEGRASE INTD-RELATED"/>
    <property type="match status" value="1"/>
</dbReference>
<evidence type="ECO:0000313" key="3">
    <source>
        <dbReference type="EMBL" id="GGI24374.1"/>
    </source>
</evidence>
<dbReference type="SUPFAM" id="SSF56349">
    <property type="entry name" value="DNA breaking-rejoining enzymes"/>
    <property type="match status" value="1"/>
</dbReference>
<dbReference type="Pfam" id="PF00589">
    <property type="entry name" value="Phage_integrase"/>
    <property type="match status" value="1"/>
</dbReference>
<organism evidence="3 4">
    <name type="scientific">Pedobacter mendelii</name>
    <dbReference type="NCBI Taxonomy" id="1908240"/>
    <lineage>
        <taxon>Bacteria</taxon>
        <taxon>Pseudomonadati</taxon>
        <taxon>Bacteroidota</taxon>
        <taxon>Sphingobacteriia</taxon>
        <taxon>Sphingobacteriales</taxon>
        <taxon>Sphingobacteriaceae</taxon>
        <taxon>Pedobacter</taxon>
    </lineage>
</organism>
<dbReference type="InterPro" id="IPR011010">
    <property type="entry name" value="DNA_brk_join_enz"/>
</dbReference>
<proteinExistence type="predicted"/>